<keyword evidence="3" id="KW-1185">Reference proteome</keyword>
<name>A0AAW1P7Y1_9CHLO</name>
<feature type="region of interest" description="Disordered" evidence="1">
    <location>
        <begin position="1"/>
        <end position="25"/>
    </location>
</feature>
<sequence length="156" mass="16881">MPLVQHAPAAARPQHPVAPKHPPPLLVPRRIQLLDGTVMYGSPGWVPDSCLTPLRPDGTSTPHRPTRRCAAIRLAPDTHPGLPHPAASSPDSSHDPPGPSEPAHSASGLPHITVGFNVDRQRALGKHRLQSAPPGYMDRRTFVGKREEEDDSEDEE</sequence>
<comment type="caution">
    <text evidence="2">The sequence shown here is derived from an EMBL/GenBank/DDBJ whole genome shotgun (WGS) entry which is preliminary data.</text>
</comment>
<accession>A0AAW1P7Y1</accession>
<reference evidence="2 3" key="1">
    <citation type="journal article" date="2024" name="Nat. Commun.">
        <title>Phylogenomics reveals the evolutionary origins of lichenization in chlorophyte algae.</title>
        <authorList>
            <person name="Puginier C."/>
            <person name="Libourel C."/>
            <person name="Otte J."/>
            <person name="Skaloud P."/>
            <person name="Haon M."/>
            <person name="Grisel S."/>
            <person name="Petersen M."/>
            <person name="Berrin J.G."/>
            <person name="Delaux P.M."/>
            <person name="Dal Grande F."/>
            <person name="Keller J."/>
        </authorList>
    </citation>
    <scope>NUCLEOTIDE SEQUENCE [LARGE SCALE GENOMIC DNA]</scope>
    <source>
        <strain evidence="2 3">SAG 2036</strain>
    </source>
</reference>
<feature type="region of interest" description="Disordered" evidence="1">
    <location>
        <begin position="73"/>
        <end position="156"/>
    </location>
</feature>
<dbReference type="AlphaFoldDB" id="A0AAW1P7Y1"/>
<organism evidence="2 3">
    <name type="scientific">Symbiochloris irregularis</name>
    <dbReference type="NCBI Taxonomy" id="706552"/>
    <lineage>
        <taxon>Eukaryota</taxon>
        <taxon>Viridiplantae</taxon>
        <taxon>Chlorophyta</taxon>
        <taxon>core chlorophytes</taxon>
        <taxon>Trebouxiophyceae</taxon>
        <taxon>Trebouxiales</taxon>
        <taxon>Trebouxiaceae</taxon>
        <taxon>Symbiochloris</taxon>
    </lineage>
</organism>
<proteinExistence type="predicted"/>
<feature type="compositionally biased region" description="Basic and acidic residues" evidence="1">
    <location>
        <begin position="137"/>
        <end position="147"/>
    </location>
</feature>
<dbReference type="EMBL" id="JALJOQ010000053">
    <property type="protein sequence ID" value="KAK9804113.1"/>
    <property type="molecule type" value="Genomic_DNA"/>
</dbReference>
<feature type="compositionally biased region" description="Low complexity" evidence="1">
    <location>
        <begin position="1"/>
        <end position="17"/>
    </location>
</feature>
<evidence type="ECO:0000256" key="1">
    <source>
        <dbReference type="SAM" id="MobiDB-lite"/>
    </source>
</evidence>
<evidence type="ECO:0000313" key="2">
    <source>
        <dbReference type="EMBL" id="KAK9804113.1"/>
    </source>
</evidence>
<protein>
    <submittedName>
        <fullName evidence="2">Uncharacterized protein</fullName>
    </submittedName>
</protein>
<dbReference type="Proteomes" id="UP001465755">
    <property type="component" value="Unassembled WGS sequence"/>
</dbReference>
<gene>
    <name evidence="2" type="ORF">WJX73_010383</name>
</gene>
<evidence type="ECO:0000313" key="3">
    <source>
        <dbReference type="Proteomes" id="UP001465755"/>
    </source>
</evidence>